<keyword evidence="5 7" id="KW-1133">Transmembrane helix</keyword>
<keyword evidence="2" id="KW-0813">Transport</keyword>
<dbReference type="GO" id="GO:0022857">
    <property type="term" value="F:transmembrane transporter activity"/>
    <property type="evidence" value="ECO:0007669"/>
    <property type="project" value="InterPro"/>
</dbReference>
<feature type="transmembrane region" description="Helical" evidence="7">
    <location>
        <begin position="346"/>
        <end position="366"/>
    </location>
</feature>
<reference evidence="9 10" key="1">
    <citation type="submission" date="2019-06" db="EMBL/GenBank/DDBJ databases">
        <title>Whole genome sequence for Cellvibrionaceae sp. R142.</title>
        <authorList>
            <person name="Wang G."/>
        </authorList>
    </citation>
    <scope>NUCLEOTIDE SEQUENCE [LARGE SCALE GENOMIC DNA]</scope>
    <source>
        <strain evidence="9 10">R142</strain>
    </source>
</reference>
<evidence type="ECO:0000256" key="2">
    <source>
        <dbReference type="ARBA" id="ARBA00022448"/>
    </source>
</evidence>
<dbReference type="EMBL" id="VHSG01000021">
    <property type="protein sequence ID" value="TQV71361.1"/>
    <property type="molecule type" value="Genomic_DNA"/>
</dbReference>
<dbReference type="InterPro" id="IPR054152">
    <property type="entry name" value="YajR_YAM"/>
</dbReference>
<dbReference type="InterPro" id="IPR011701">
    <property type="entry name" value="MFS"/>
</dbReference>
<evidence type="ECO:0000259" key="8">
    <source>
        <dbReference type="PROSITE" id="PS50850"/>
    </source>
</evidence>
<dbReference type="AlphaFoldDB" id="A0A545T2C2"/>
<evidence type="ECO:0000256" key="5">
    <source>
        <dbReference type="ARBA" id="ARBA00022989"/>
    </source>
</evidence>
<dbReference type="Pfam" id="PF21987">
    <property type="entry name" value="YajR_YAM"/>
    <property type="match status" value="1"/>
</dbReference>
<evidence type="ECO:0000256" key="6">
    <source>
        <dbReference type="ARBA" id="ARBA00023136"/>
    </source>
</evidence>
<sequence>MLGLFMVLPVLALYGTDYAGSTPLLLGLALGAYGFSQALLQIPFGMLSDRLGRKPMIALGLLLFALGSVVAATAESVYGLIIGRCLQGGGAIASVIMALVADLTSEQNRTKAMAAIGASIGLSFSVALVLGPVITGIAGLSGIFWFTAVFALLGLVVLFKLIPDPGSAETAQREAGAVAALLGQTLKHRDLLRLDWGIFCLHFVLMASFVVVPVMLEADLGLARERHWQVYLPLLTLAFVAMVPFMLLAERHRKIKTVFLGAIALLAAMLVALIWWQRDLVLALTALFLFFMAFNLLEATLPSLMSKVAPAGTKGTAAGIYSTSQFLGAFAGGAGGGALMQFGGPHWVFGCGAAVVVSWLAVAAFMRPPRFLTSVWVPLGDADLTAMKSRMLGLSGVEEVVIIEDERAAYLKVDNRLFDRSSVDQLQQ</sequence>
<dbReference type="Proteomes" id="UP000319732">
    <property type="component" value="Unassembled WGS sequence"/>
</dbReference>
<proteinExistence type="predicted"/>
<evidence type="ECO:0000313" key="10">
    <source>
        <dbReference type="Proteomes" id="UP000319732"/>
    </source>
</evidence>
<keyword evidence="3" id="KW-1003">Cell membrane</keyword>
<evidence type="ECO:0000256" key="4">
    <source>
        <dbReference type="ARBA" id="ARBA00022692"/>
    </source>
</evidence>
<dbReference type="Gene3D" id="3.30.70.100">
    <property type="match status" value="1"/>
</dbReference>
<evidence type="ECO:0000256" key="7">
    <source>
        <dbReference type="SAM" id="Phobius"/>
    </source>
</evidence>
<feature type="domain" description="Major facilitator superfamily (MFS) profile" evidence="8">
    <location>
        <begin position="1"/>
        <end position="371"/>
    </location>
</feature>
<dbReference type="InterPro" id="IPR020846">
    <property type="entry name" value="MFS_dom"/>
</dbReference>
<feature type="transmembrane region" description="Helical" evidence="7">
    <location>
        <begin position="143"/>
        <end position="162"/>
    </location>
</feature>
<feature type="transmembrane region" description="Helical" evidence="7">
    <location>
        <begin position="228"/>
        <end position="248"/>
    </location>
</feature>
<protein>
    <submittedName>
        <fullName evidence="9">MFS transporter</fullName>
    </submittedName>
</protein>
<keyword evidence="10" id="KW-1185">Reference proteome</keyword>
<evidence type="ECO:0000256" key="1">
    <source>
        <dbReference type="ARBA" id="ARBA00004651"/>
    </source>
</evidence>
<feature type="transmembrane region" description="Helical" evidence="7">
    <location>
        <begin position="56"/>
        <end position="74"/>
    </location>
</feature>
<dbReference type="PROSITE" id="PS50850">
    <property type="entry name" value="MFS"/>
    <property type="match status" value="1"/>
</dbReference>
<keyword evidence="6 7" id="KW-0472">Membrane</keyword>
<evidence type="ECO:0000313" key="9">
    <source>
        <dbReference type="EMBL" id="TQV71361.1"/>
    </source>
</evidence>
<feature type="transmembrane region" description="Helical" evidence="7">
    <location>
        <begin position="113"/>
        <end position="137"/>
    </location>
</feature>
<keyword evidence="4 7" id="KW-0812">Transmembrane</keyword>
<feature type="transmembrane region" description="Helical" evidence="7">
    <location>
        <begin position="196"/>
        <end position="216"/>
    </location>
</feature>
<dbReference type="PANTHER" id="PTHR23517:SF2">
    <property type="entry name" value="MULTIDRUG RESISTANCE PROTEIN MDTH"/>
    <property type="match status" value="1"/>
</dbReference>
<accession>A0A545T2C2</accession>
<dbReference type="PANTHER" id="PTHR23517">
    <property type="entry name" value="RESISTANCE PROTEIN MDTM, PUTATIVE-RELATED-RELATED"/>
    <property type="match status" value="1"/>
</dbReference>
<organism evidence="9 10">
    <name type="scientific">Exilibacterium tricleocarpae</name>
    <dbReference type="NCBI Taxonomy" id="2591008"/>
    <lineage>
        <taxon>Bacteria</taxon>
        <taxon>Pseudomonadati</taxon>
        <taxon>Pseudomonadota</taxon>
        <taxon>Gammaproteobacteria</taxon>
        <taxon>Cellvibrionales</taxon>
        <taxon>Cellvibrionaceae</taxon>
        <taxon>Exilibacterium</taxon>
    </lineage>
</organism>
<feature type="transmembrane region" description="Helical" evidence="7">
    <location>
        <begin position="80"/>
        <end position="101"/>
    </location>
</feature>
<dbReference type="CDD" id="cd17472">
    <property type="entry name" value="MFS_YajR_like"/>
    <property type="match status" value="1"/>
</dbReference>
<name>A0A545T2C2_9GAMM</name>
<comment type="caution">
    <text evidence="9">The sequence shown here is derived from an EMBL/GenBank/DDBJ whole genome shotgun (WGS) entry which is preliminary data.</text>
</comment>
<dbReference type="SUPFAM" id="SSF103473">
    <property type="entry name" value="MFS general substrate transporter"/>
    <property type="match status" value="1"/>
</dbReference>
<dbReference type="InterPro" id="IPR036259">
    <property type="entry name" value="MFS_trans_sf"/>
</dbReference>
<feature type="transmembrane region" description="Helical" evidence="7">
    <location>
        <begin position="280"/>
        <end position="297"/>
    </location>
</feature>
<evidence type="ECO:0000256" key="3">
    <source>
        <dbReference type="ARBA" id="ARBA00022475"/>
    </source>
</evidence>
<comment type="subcellular location">
    <subcellularLocation>
        <location evidence="1">Cell membrane</location>
        <topology evidence="1">Multi-pass membrane protein</topology>
    </subcellularLocation>
</comment>
<dbReference type="GO" id="GO:0005886">
    <property type="term" value="C:plasma membrane"/>
    <property type="evidence" value="ECO:0007669"/>
    <property type="project" value="UniProtKB-SubCell"/>
</dbReference>
<feature type="transmembrane region" description="Helical" evidence="7">
    <location>
        <begin position="318"/>
        <end position="340"/>
    </location>
</feature>
<dbReference type="OrthoDB" id="9764259at2"/>
<dbReference type="InterPro" id="IPR050171">
    <property type="entry name" value="MFS_Transporters"/>
</dbReference>
<dbReference type="Gene3D" id="1.20.1250.20">
    <property type="entry name" value="MFS general substrate transporter like domains"/>
    <property type="match status" value="1"/>
</dbReference>
<feature type="transmembrane region" description="Helical" evidence="7">
    <location>
        <begin position="25"/>
        <end position="44"/>
    </location>
</feature>
<gene>
    <name evidence="9" type="ORF">FKG94_19705</name>
</gene>
<feature type="transmembrane region" description="Helical" evidence="7">
    <location>
        <begin position="255"/>
        <end position="274"/>
    </location>
</feature>
<dbReference type="Pfam" id="PF07690">
    <property type="entry name" value="MFS_1"/>
    <property type="match status" value="1"/>
</dbReference>